<gene>
    <name evidence="1" type="ORF">AWB78_08697</name>
</gene>
<dbReference type="AlphaFoldDB" id="A0A158ELE8"/>
<name>A0A158ELE8_9BURK</name>
<reference evidence="1" key="1">
    <citation type="submission" date="2016-01" db="EMBL/GenBank/DDBJ databases">
        <authorList>
            <person name="Peeters C."/>
        </authorList>
    </citation>
    <scope>NUCLEOTIDE SEQUENCE</scope>
    <source>
        <strain evidence="1">LMG 29321</strain>
    </source>
</reference>
<protein>
    <submittedName>
        <fullName evidence="1">Uncharacterized protein</fullName>
    </submittedName>
</protein>
<comment type="caution">
    <text evidence="1">The sequence shown here is derived from an EMBL/GenBank/DDBJ whole genome shotgun (WGS) entry which is preliminary data.</text>
</comment>
<dbReference type="EMBL" id="FCOX02000300">
    <property type="protein sequence ID" value="SAL07711.1"/>
    <property type="molecule type" value="Genomic_DNA"/>
</dbReference>
<sequence length="56" mass="6936">MEVFFIQRDIRRPRNNLIYPVFVLLNPMYQLANDCTKNFGNESMHYFNFNTRARRY</sequence>
<dbReference type="Proteomes" id="UP000071859">
    <property type="component" value="Unassembled WGS sequence"/>
</dbReference>
<evidence type="ECO:0000313" key="1">
    <source>
        <dbReference type="EMBL" id="SAL07711.1"/>
    </source>
</evidence>
<keyword evidence="2" id="KW-1185">Reference proteome</keyword>
<proteinExistence type="predicted"/>
<organism evidence="1 2">
    <name type="scientific">Caballeronia calidae</name>
    <dbReference type="NCBI Taxonomy" id="1777139"/>
    <lineage>
        <taxon>Bacteria</taxon>
        <taxon>Pseudomonadati</taxon>
        <taxon>Pseudomonadota</taxon>
        <taxon>Betaproteobacteria</taxon>
        <taxon>Burkholderiales</taxon>
        <taxon>Burkholderiaceae</taxon>
        <taxon>Caballeronia</taxon>
    </lineage>
</organism>
<evidence type="ECO:0000313" key="2">
    <source>
        <dbReference type="Proteomes" id="UP000071859"/>
    </source>
</evidence>
<accession>A0A158ELE8</accession>